<dbReference type="OrthoDB" id="8964326at2759"/>
<feature type="compositionally biased region" description="Pro residues" evidence="1">
    <location>
        <begin position="381"/>
        <end position="393"/>
    </location>
</feature>
<dbReference type="InterPro" id="IPR050938">
    <property type="entry name" value="Collagen_Structural_Proteins"/>
</dbReference>
<reference evidence="3" key="3">
    <citation type="submission" date="2022-01" db="EMBL/GenBank/DDBJ databases">
        <authorList>
            <person name="Rubenstein D.R."/>
        </authorList>
    </citation>
    <scope>NUCLEOTIDE SEQUENCE</scope>
    <source>
        <strain evidence="3">SS15</strain>
        <tissue evidence="3">Liver</tissue>
    </source>
</reference>
<protein>
    <submittedName>
        <fullName evidence="2">Uncharacterized protein</fullName>
    </submittedName>
</protein>
<feature type="region of interest" description="Disordered" evidence="1">
    <location>
        <begin position="1"/>
        <end position="105"/>
    </location>
</feature>
<feature type="compositionally biased region" description="Basic and acidic residues" evidence="1">
    <location>
        <begin position="60"/>
        <end position="84"/>
    </location>
</feature>
<evidence type="ECO:0000313" key="2">
    <source>
        <dbReference type="EMBL" id="KAG0122668.1"/>
    </source>
</evidence>
<proteinExistence type="predicted"/>
<dbReference type="AlphaFoldDB" id="A0A835U069"/>
<feature type="compositionally biased region" description="Pro residues" evidence="1">
    <location>
        <begin position="499"/>
        <end position="509"/>
    </location>
</feature>
<organism evidence="2">
    <name type="scientific">Lamprotornis superbus</name>
    <dbReference type="NCBI Taxonomy" id="245042"/>
    <lineage>
        <taxon>Eukaryota</taxon>
        <taxon>Metazoa</taxon>
        <taxon>Chordata</taxon>
        <taxon>Craniata</taxon>
        <taxon>Vertebrata</taxon>
        <taxon>Euteleostomi</taxon>
        <taxon>Archelosauria</taxon>
        <taxon>Archosauria</taxon>
        <taxon>Dinosauria</taxon>
        <taxon>Saurischia</taxon>
        <taxon>Theropoda</taxon>
        <taxon>Coelurosauria</taxon>
        <taxon>Aves</taxon>
        <taxon>Neognathae</taxon>
        <taxon>Neoaves</taxon>
        <taxon>Telluraves</taxon>
        <taxon>Australaves</taxon>
        <taxon>Passeriformes</taxon>
        <taxon>Sturnidae</taxon>
        <taxon>Lamprotornis</taxon>
    </lineage>
</organism>
<comment type="caution">
    <text evidence="2">The sequence shown here is derived from an EMBL/GenBank/DDBJ whole genome shotgun (WGS) entry which is preliminary data.</text>
</comment>
<reference evidence="3 4" key="2">
    <citation type="journal article" date="2021" name="J. Hered.">
        <title>Feather Gene Expression Elucidates the Developmental Basis of Plumage Iridescence in African Starlings.</title>
        <authorList>
            <person name="Rubenstein D.R."/>
            <person name="Corvelo A."/>
            <person name="MacManes M.D."/>
            <person name="Maia R."/>
            <person name="Narzisi G."/>
            <person name="Rousaki A."/>
            <person name="Vandenabeele P."/>
            <person name="Shawkey M.D."/>
            <person name="Solomon J."/>
        </authorList>
    </citation>
    <scope>NUCLEOTIDE SEQUENCE [LARGE SCALE GENOMIC DNA]</scope>
    <source>
        <strain evidence="3">SS15</strain>
    </source>
</reference>
<reference evidence="2" key="1">
    <citation type="submission" date="2020-10" db="EMBL/GenBank/DDBJ databases">
        <title>Feather gene expression reveals the developmental basis of iridescence in African starlings.</title>
        <authorList>
            <person name="Rubenstein D.R."/>
        </authorList>
    </citation>
    <scope>NUCLEOTIDE SEQUENCE</scope>
    <source>
        <strain evidence="2">SS15</strain>
        <tissue evidence="2">Liver</tissue>
    </source>
</reference>
<evidence type="ECO:0000256" key="1">
    <source>
        <dbReference type="SAM" id="MobiDB-lite"/>
    </source>
</evidence>
<sequence>MGIPGRPGAPGEAGMSIIGPRGPPGQPGTRGFPGFPGPIGLDGKPGHPGQKGEMGPPGQKGEKGQCAEYPHREGNARVNKDKQGSRVPRGPLVHQGPLDQLDPKESQDVLGQLDPLAERESLESLAEMERAYLGLLDQRETLGFRDSLAESSAPAGFTAGPQIPCCHLCKESLDPELSSTLQQLQDKHLSVPLYTHLQAEMHFSCIQTRRSRDGRRRDEGRAWDSRRKGTLRRFCSEPALLVGLCVFPLPEQLKELRNVCVLPRWRACRVSLDHVCFANRVRRDELVTLGFLDSLAQRERRELLRMPWWELKENLVLQVCQDPLDQREKLVTLVSLVLQDHREKRGNGPKGEPGKDEMMDYDGNISEALQEIRTLALMGPPGRPGVAGPPGPPGQKGEIGLPGPPGHDGEKGPRGKPGEMGPPGPHGLPGKDGPPGIKGEPGHVGVRGEKGDKGEPGQAGSPGLDGPTGEKGEQGDQGMPGPSGLPGPIGLPGLTISGPPGPQGPPGPPGLQGVPGPKGEAGIDGVKGEKGAQGEKGDRGPLGLPGASGLDGRPGPPGIPGPIGVSGPAGPKGERGSKGDPGVAGPMGPAGLPGQKLPSVRLIPLSGIAFCKMEPVLVPWSNAVVEQLCCLTRKRKVYKVYLVTRESGSGIKASENWEKLQLLVEDELQSVSGEFCWPLEVCMHSASLQPMVCNGKSQFAKILFSSMFFKSQKCSCCSLLGAGGPPLSPLSLPPPPPFFLAPSSRATHAAFFLDYPLHSKEEATAFQFPVQQPLPPVSCSAALRISCYTEGFGLDVTGKYHTMPCLVLPVKDQLLPCFLGEHYSEHPKGQPDCADSELSTSFIPWLRLSLRMEIQRVCQCGTTATATVFMQLSYSSAAPYVDLHLTSQREIYFRMFPKCLSFFKLSLTFGERGKKGSRGSKGDKGDQGAPGLDAPCPLTSQRFGYMGCPMCWELRAFSTLDRALSPLLLVMPLLWRCSMGSNPRDSKTGMLVSLPWNNSQLM</sequence>
<dbReference type="EMBL" id="JADDUC020000025">
    <property type="protein sequence ID" value="KAI1231622.1"/>
    <property type="molecule type" value="Genomic_DNA"/>
</dbReference>
<gene>
    <name evidence="3" type="ORF">IHE44_0007698</name>
    <name evidence="2" type="ORF">IHE44_008733</name>
</gene>
<dbReference type="PANTHER" id="PTHR37456:SF5">
    <property type="entry name" value="COLLAGEN TYPE XIII ALPHA 1 CHAIN"/>
    <property type="match status" value="1"/>
</dbReference>
<name>A0A835U069_9PASS</name>
<feature type="compositionally biased region" description="Basic and acidic residues" evidence="1">
    <location>
        <begin position="526"/>
        <end position="539"/>
    </location>
</feature>
<dbReference type="InterPro" id="IPR008160">
    <property type="entry name" value="Collagen"/>
</dbReference>
<feature type="region of interest" description="Disordered" evidence="1">
    <location>
        <begin position="913"/>
        <end position="933"/>
    </location>
</feature>
<evidence type="ECO:0000313" key="4">
    <source>
        <dbReference type="Proteomes" id="UP000618051"/>
    </source>
</evidence>
<keyword evidence="4" id="KW-1185">Reference proteome</keyword>
<feature type="region of interest" description="Disordered" evidence="1">
    <location>
        <begin position="377"/>
        <end position="596"/>
    </location>
</feature>
<accession>A0A835U069</accession>
<evidence type="ECO:0000313" key="3">
    <source>
        <dbReference type="EMBL" id="KAI1231622.1"/>
    </source>
</evidence>
<feature type="compositionally biased region" description="Low complexity" evidence="1">
    <location>
        <begin position="562"/>
        <end position="571"/>
    </location>
</feature>
<feature type="compositionally biased region" description="Low complexity" evidence="1">
    <location>
        <begin position="479"/>
        <end position="498"/>
    </location>
</feature>
<dbReference type="Proteomes" id="UP000618051">
    <property type="component" value="Unassembled WGS sequence"/>
</dbReference>
<feature type="compositionally biased region" description="Basic and acidic residues" evidence="1">
    <location>
        <begin position="446"/>
        <end position="455"/>
    </location>
</feature>
<dbReference type="EMBL" id="JADDUC010000034">
    <property type="protein sequence ID" value="KAG0122668.1"/>
    <property type="molecule type" value="Genomic_DNA"/>
</dbReference>
<dbReference type="PANTHER" id="PTHR37456">
    <property type="entry name" value="SI:CH211-266K2.1"/>
    <property type="match status" value="1"/>
</dbReference>
<dbReference type="Pfam" id="PF01391">
    <property type="entry name" value="Collagen"/>
    <property type="match status" value="3"/>
</dbReference>
<feature type="compositionally biased region" description="Basic and acidic residues" evidence="1">
    <location>
        <begin position="407"/>
        <end position="417"/>
    </location>
</feature>